<dbReference type="EMBL" id="CVMV01000132">
    <property type="protein sequence ID" value="CRG98011.1"/>
    <property type="molecule type" value="Genomic_DNA"/>
</dbReference>
<comment type="caution">
    <text evidence="4">The sequence shown here is derived from an EMBL/GenBank/DDBJ whole genome shotgun (WGS) entry which is preliminary data.</text>
</comment>
<dbReference type="VEuPathDB" id="PlasmoDB:PGAL8A_00044200"/>
<feature type="coiled-coil region" evidence="1">
    <location>
        <begin position="2185"/>
        <end position="2218"/>
    </location>
</feature>
<feature type="transmembrane region" description="Helical" evidence="3">
    <location>
        <begin position="175"/>
        <end position="205"/>
    </location>
</feature>
<protein>
    <submittedName>
        <fullName evidence="4">Uncharacterized protein</fullName>
    </submittedName>
</protein>
<keyword evidence="5" id="KW-1185">Reference proteome</keyword>
<name>A0A1J1H0C0_PLAGA</name>
<evidence type="ECO:0000313" key="5">
    <source>
        <dbReference type="Proteomes" id="UP000220797"/>
    </source>
</evidence>
<reference evidence="4" key="1">
    <citation type="submission" date="2015-04" db="EMBL/GenBank/DDBJ databases">
        <authorList>
            <consortium name="Pathogen Informatics"/>
        </authorList>
    </citation>
    <scope>NUCLEOTIDE SEQUENCE [LARGE SCALE GENOMIC DNA]</scope>
    <source>
        <strain evidence="4">8A</strain>
    </source>
</reference>
<feature type="region of interest" description="Disordered" evidence="2">
    <location>
        <begin position="2435"/>
        <end position="2463"/>
    </location>
</feature>
<feature type="compositionally biased region" description="Low complexity" evidence="2">
    <location>
        <begin position="2439"/>
        <end position="2463"/>
    </location>
</feature>
<accession>A0A1J1H0C0</accession>
<feature type="region of interest" description="Disordered" evidence="2">
    <location>
        <begin position="2357"/>
        <end position="2377"/>
    </location>
</feature>
<feature type="compositionally biased region" description="Basic and acidic residues" evidence="2">
    <location>
        <begin position="1614"/>
        <end position="1637"/>
    </location>
</feature>
<feature type="coiled-coil region" evidence="1">
    <location>
        <begin position="673"/>
        <end position="700"/>
    </location>
</feature>
<evidence type="ECO:0000313" key="4">
    <source>
        <dbReference type="EMBL" id="CRG98011.1"/>
    </source>
</evidence>
<organism evidence="4 5">
    <name type="scientific">Plasmodium gallinaceum</name>
    <dbReference type="NCBI Taxonomy" id="5849"/>
    <lineage>
        <taxon>Eukaryota</taxon>
        <taxon>Sar</taxon>
        <taxon>Alveolata</taxon>
        <taxon>Apicomplexa</taxon>
        <taxon>Aconoidasida</taxon>
        <taxon>Haemosporida</taxon>
        <taxon>Plasmodiidae</taxon>
        <taxon>Plasmodium</taxon>
        <taxon>Plasmodium (Haemamoeba)</taxon>
    </lineage>
</organism>
<feature type="transmembrane region" description="Helical" evidence="3">
    <location>
        <begin position="304"/>
        <end position="325"/>
    </location>
</feature>
<evidence type="ECO:0000256" key="3">
    <source>
        <dbReference type="SAM" id="Phobius"/>
    </source>
</evidence>
<keyword evidence="1" id="KW-0175">Coiled coil</keyword>
<feature type="region of interest" description="Disordered" evidence="2">
    <location>
        <begin position="1165"/>
        <end position="1186"/>
    </location>
</feature>
<feature type="transmembrane region" description="Helical" evidence="3">
    <location>
        <begin position="217"/>
        <end position="239"/>
    </location>
</feature>
<evidence type="ECO:0000256" key="1">
    <source>
        <dbReference type="SAM" id="Coils"/>
    </source>
</evidence>
<dbReference type="OrthoDB" id="378550at2759"/>
<feature type="region of interest" description="Disordered" evidence="2">
    <location>
        <begin position="1911"/>
        <end position="1931"/>
    </location>
</feature>
<feature type="transmembrane region" description="Helical" evidence="3">
    <location>
        <begin position="331"/>
        <end position="350"/>
    </location>
</feature>
<feature type="compositionally biased region" description="Low complexity" evidence="2">
    <location>
        <begin position="1911"/>
        <end position="1922"/>
    </location>
</feature>
<dbReference type="GeneID" id="39728967"/>
<dbReference type="OMA" id="ENYFWYY"/>
<feature type="transmembrane region" description="Helical" evidence="3">
    <location>
        <begin position="262"/>
        <end position="283"/>
    </location>
</feature>
<keyword evidence="3" id="KW-1133">Transmembrane helix</keyword>
<feature type="region of interest" description="Disordered" evidence="2">
    <location>
        <begin position="1592"/>
        <end position="1651"/>
    </location>
</feature>
<feature type="compositionally biased region" description="Basic and acidic residues" evidence="2">
    <location>
        <begin position="3262"/>
        <end position="3280"/>
    </location>
</feature>
<proteinExistence type="predicted"/>
<dbReference type="RefSeq" id="XP_028530808.1">
    <property type="nucleotide sequence ID" value="XM_028674458.1"/>
</dbReference>
<feature type="coiled-coil region" evidence="1">
    <location>
        <begin position="105"/>
        <end position="156"/>
    </location>
</feature>
<evidence type="ECO:0000256" key="2">
    <source>
        <dbReference type="SAM" id="MobiDB-lite"/>
    </source>
</evidence>
<keyword evidence="3" id="KW-0472">Membrane</keyword>
<gene>
    <name evidence="4" type="ORF">PGAL8A_00044200</name>
</gene>
<feature type="transmembrane region" description="Helical" evidence="3">
    <location>
        <begin position="397"/>
        <end position="420"/>
    </location>
</feature>
<sequence length="3364" mass="397440">MKNRIDLDVENPKVSEGFRYIHNTNLTKKKIQEQKVNSSEITNKVLTTEKNEEKKYENKDNYKKIKLHDEHLESLNITDKEDFDDNKIYDKKDGRNQIKNYKTPYGNKESEIEKNQEKKNNLYNNYISKEKCHENIEKINDKINELLKKVFQAHNESNKKQYFSKLFQMRDINCIFSYMFFSLLIIFFLMNEYIGFLLSLLLLIMSIQLKFSRSYMTLLNSIVGVIIISIVTIFFIFNIESKNTNVQMPKNNELNESSNRELLILEAIICFIYAFILFSYMFIIKSIKKYKAQHLWIYHNIVNFFNLFDICILFCFGLLGFFFIFSCYGETLFIIMSVILFFSSLFTYYIRKYSNVTIIILQTILLIINSIIASASLSKSISWNLSEDDKSQGLYKIYLFYMVFLIFFFVVHLLYVYYVFFSYENSLSKWFSERKVYYSNVHPYINKDEKENNVYFKYDKYILSLDDHNKILDVQKTDSREINIDFKKYIYSDLHLYKHILLKTAIDIKYSPNKYDENESLKKGKNYNKNMYLSEEKNKTKNSKRYNNMSQKNIHYSNDFILDINESLSDISEIYDDINNTKNKNNYEQKNINKGLDFLLKKISTIHDEKSKNKFKVDYFKNRTFYFTNCKNTNYCTSSIFYSKYTYIIQVLLDIYDELIFYLCKKNIFTNLIESKKLEHENLNNQIVLYEDLKEEHTHKNLCLTKSNKISTYSVELGNSQSFNEICSLDKEKSESNMIKDIDISLEENDSNNIKENYKSELDELSIKDEDPDELKQRNESLNFNDCTNISNSFRKSNDSYSFYLLNSNLQNHNSLISNYNNDYIKIPIYSSSKLSFDENTNKEENCFWYYYPGIIARVYKEWLKCKNLDYKKFNNDFYFLFSNSNNLNEFLKSNISNIEKDDEIKLFDISQVLSSNKNIINKINNSCSSKRPSFLSEDLHSNSLNGIISNFLTDRNANFDALRFLNSKTLQSFFEDNNIKQFLSSLYNNKKELMDEEKSSKEIKNLTLGLDKKILQNEVDHDSKSRDTINIGYLSESNDENTDRITQKDDNQKKNYKVLSNRNNSKNIDEGNVDSNIEKIMKCNNMQNNEKDKNDENANLNDLLNYAETLIMENKKNDTNKKNLINNSIDSLSYIAELDAKNMNSFDEILSNFIKNLQIEKDNMDSEENKNDYKEKDSLKTKDESHSNINKNLYEENQLNLLTRNEDTLNNQINIPSNMKIIEINKEVEDFIKRKDIKKEKYIEELNFKELKENNIDSNNKLGKTDEEKVVEKHASVYGEKGIKDEKNELSETYKHQINKEFMDKVDVLSKISENSSEHLEKKNCRYSNELSFDSLNKYINNDLKNEKNKIKRELLININSSCSSNIDGNNKRNMLGSSIIHNKDNKYEKEDIKSIQKNILEFSNNGKINNLVKRNISNNNFENFSSYYITERDSSNMNEELILLNVNNTLNKENTKNKYCHIKKIEDNSINKEKCEKNFNLSNISGINLKKNMGDNNNNDLDIENKLEENEKINTQDIKSKVYNDEVKEKIFMSQQNQINYNLINDSIVFSKRNISNTKKLIDKEEESNITRELSLEMIDNFKKKLHDKSMKRLNNKGNVHLNEKKIKKKKENGTEEKQEENFHREEENKNKNCKSENSSIYSNKNNSRNETSVEKYYIHSNDINYSSNNELSYFNDEKNKNDNYDDDDYENDFGYNSEYIKLIEEKSNYANNFSDSLINNSCNPESFDMIENLKKYLSSKLNKKEFENNNFSNISLLEYINKYLENNKGYSINIFNELIFDANKKKDENLSNLPINICKTKENKEESNEKLNNKSYIDKVREKITEYYDISGENKHLKYDDKNLNIHLSSNSYEEPIINFLNTYIFENNNRLMKNAILKTKHSDKLKLKGVNSNGELNVLSEYSYNKNENKKNNINNNSNKEEKNQDQENNILKGTFLKKKSDIKNSYGKTTDKQFPYGNFNNSSYDKLVNKNEQSNIDYNEYEEGIKENKYNYEHTNGSSKKNTEVYLKEKIYNFEDNKNKINDEDIDCKEDNKKNNNERICENYYCINGFESLNKNETCIKYFCELKNKFKDSKDYPEEKIIKKADLKLIINNDSSYESFKRNENYINKEDNKYINDKNLLHNEKQNNICTSNKNIFNNIYGFQNSKSESSSSTDNNLTGLLIGSDIFYESFVYKSLGDIENLKRRINEFKKKESKNKENKELNEHKSFLIEDIVEDHLQVRKNTNEEELTHNKGLVSIDFKDNNDKINNNNNNYNNEEEMNHKKEKYDGCNSITKSGEPVKMLYSNYSIDSQKKNINNEIKNKYDFSQKKNLNNSYIIKDINNEKNNEKIKSENHIYDEKNHIKYNSLNKETSDKKSEVSNDENQLKDNSMDNEFYKNYKFHKYSNKENHTNSDYCSEKSDLQNENDNKENFKISVNGEILNISSNKTNVYDSNNNNNNNINNSSNNGNTNINSNYKKKSVFNNNFNKEENNTDDFNNINISEENDNSNEKILTYYQTEENVVKCKECNEDKNNNEFKKYKDTGKEIIYDTPIPSSNANEYLIHKNVYNEKSSNDIRDISSNSIFVDNNSSFINKNSSDSEKSLLNVFLKGSNISKLSNNLKTEELKIAYKDAYNNLYEQYQQKTESNNNSEECNMKHNNNKSKKKHIFLQKEIKTKNKMKKRNKSMSNTRITLTTTTVDNLEDSDYIGNSLNIKSFKTSNFLKKNRYDQLNEKKEKDEEKKKKNRYHDKKDQIFYNSEYIQHFNTILNTYSWSPDKLYIKKNNFLLKKSNTYLDVASTEDSGASDMSNFVKDALDENSISNKSSNNYRNLKRNKKKWKSENNLEYFLKAQKRNKYIKKFRSTDILKNQEKETKESFVELIQEGHIFPSIKIKNKKTFSFLDGNKSSFTENENVFKQNKQKLEINDYENYSNMYEHILNSSVNTYLCKESNSEKGPSNASNRSINANDKNILIKNIYDEYNQEYTREKDCEINGAINESNEESSMNNKNINLKISKRLSNYLLNRNNNNKDKNIKLNDYIYSNDLFRNEIYKDNNCLSFPSINQSAKSNDEIIANPCLTNFSKSSKEINILSTSEKNDIYDIKKNSKFHSEMIGSNKIIDSNYELKNYLTNNQDRYNSSSIISINEGHFLNKEKSNNNFPKYDAIYINSNFSFESKYNEKISKKHKTSKKVETETLTENNVKKIAENSTHNKEIKTFNSKKFNENKNITNDKKNTLTDNKNGRNNLKCGIDNDKKKKIVEELKKKFLRENKLSENEEKNLTKKNSEEKPNEIDRKKKIPRKKINIDQKKLTDAIQNFKNYKKMNEINNKKNKVNIKKKNMDKLYNNTSIKFPYSLDNFCNVINSDEEINNNVFINKSK</sequence>
<feature type="transmembrane region" description="Helical" evidence="3">
    <location>
        <begin position="357"/>
        <end position="377"/>
    </location>
</feature>
<keyword evidence="3" id="KW-0812">Transmembrane</keyword>
<dbReference type="Proteomes" id="UP000220797">
    <property type="component" value="Unassembled WGS sequence"/>
</dbReference>
<feature type="region of interest" description="Disordered" evidence="2">
    <location>
        <begin position="3262"/>
        <end position="3287"/>
    </location>
</feature>